<organism evidence="3 4">
    <name type="scientific">Phyllosticta citribraziliensis</name>
    <dbReference type="NCBI Taxonomy" id="989973"/>
    <lineage>
        <taxon>Eukaryota</taxon>
        <taxon>Fungi</taxon>
        <taxon>Dikarya</taxon>
        <taxon>Ascomycota</taxon>
        <taxon>Pezizomycotina</taxon>
        <taxon>Dothideomycetes</taxon>
        <taxon>Dothideomycetes incertae sedis</taxon>
        <taxon>Botryosphaeriales</taxon>
        <taxon>Phyllostictaceae</taxon>
        <taxon>Phyllosticta</taxon>
    </lineage>
</organism>
<gene>
    <name evidence="3" type="ORF">J3D65DRAFT_102576</name>
</gene>
<keyword evidence="4" id="KW-1185">Reference proteome</keyword>
<protein>
    <submittedName>
        <fullName evidence="3">Uncharacterized protein</fullName>
    </submittedName>
</protein>
<comment type="caution">
    <text evidence="3">The sequence shown here is derived from an EMBL/GenBank/DDBJ whole genome shotgun (WGS) entry which is preliminary data.</text>
</comment>
<evidence type="ECO:0000256" key="1">
    <source>
        <dbReference type="SAM" id="Coils"/>
    </source>
</evidence>
<sequence length="197" mass="22617">MCRMAKHALPTDESEQRAPKRPSSGDEAMTYRPVRRPQKNNEWWSVSENYFAAMDHDTQVKWSHIGRIMETAQGRQMDAPCERCRENSTECWAYSDDPVNDDAGFGCAECRLRQDWQESCTLNVNNTLRQQLEGLDIKKVTPVIMKPPASTQQVTALEEQNKNIQEENTGLKQRLEELEAKQDATQKMLHAISCTVE</sequence>
<dbReference type="GeneID" id="92026545"/>
<dbReference type="Proteomes" id="UP001360953">
    <property type="component" value="Unassembled WGS sequence"/>
</dbReference>
<feature type="region of interest" description="Disordered" evidence="2">
    <location>
        <begin position="1"/>
        <end position="34"/>
    </location>
</feature>
<feature type="coiled-coil region" evidence="1">
    <location>
        <begin position="154"/>
        <end position="188"/>
    </location>
</feature>
<evidence type="ECO:0000256" key="2">
    <source>
        <dbReference type="SAM" id="MobiDB-lite"/>
    </source>
</evidence>
<dbReference type="EMBL" id="JBBPEH010000011">
    <property type="protein sequence ID" value="KAK7532331.1"/>
    <property type="molecule type" value="Genomic_DNA"/>
</dbReference>
<evidence type="ECO:0000313" key="3">
    <source>
        <dbReference type="EMBL" id="KAK7532331.1"/>
    </source>
</evidence>
<dbReference type="RefSeq" id="XP_066651999.1">
    <property type="nucleotide sequence ID" value="XM_066793639.1"/>
</dbReference>
<name>A0ABR1LAR8_9PEZI</name>
<accession>A0ABR1LAR8</accession>
<proteinExistence type="predicted"/>
<reference evidence="3 4" key="1">
    <citation type="submission" date="2024-04" db="EMBL/GenBank/DDBJ databases">
        <title>Phyllosticta paracitricarpa is synonymous to the EU quarantine fungus P. citricarpa based on phylogenomic analyses.</title>
        <authorList>
            <consortium name="Lawrence Berkeley National Laboratory"/>
            <person name="Van ingen-buijs V.A."/>
            <person name="Van westerhoven A.C."/>
            <person name="Haridas S."/>
            <person name="Skiadas P."/>
            <person name="Martin F."/>
            <person name="Groenewald J.Z."/>
            <person name="Crous P.W."/>
            <person name="Seidl M.F."/>
        </authorList>
    </citation>
    <scope>NUCLEOTIDE SEQUENCE [LARGE SCALE GENOMIC DNA]</scope>
    <source>
        <strain evidence="3 4">CPC 17464</strain>
    </source>
</reference>
<evidence type="ECO:0000313" key="4">
    <source>
        <dbReference type="Proteomes" id="UP001360953"/>
    </source>
</evidence>
<keyword evidence="1" id="KW-0175">Coiled coil</keyword>